<evidence type="ECO:0000256" key="9">
    <source>
        <dbReference type="ARBA" id="ARBA00023136"/>
    </source>
</evidence>
<feature type="domain" description="Cytochrome b/b6 N-terminal region profile" evidence="11">
    <location>
        <begin position="47"/>
        <end position="250"/>
    </location>
</feature>
<keyword evidence="3" id="KW-0349">Heme</keyword>
<dbReference type="EMBL" id="CP062983">
    <property type="protein sequence ID" value="QPC82074.1"/>
    <property type="molecule type" value="Genomic_DNA"/>
</dbReference>
<gene>
    <name evidence="12" type="ORF">G4Y79_20690</name>
</gene>
<feature type="transmembrane region" description="Helical" evidence="10">
    <location>
        <begin position="153"/>
        <end position="172"/>
    </location>
</feature>
<dbReference type="PANTHER" id="PTHR19271:SF16">
    <property type="entry name" value="CYTOCHROME B"/>
    <property type="match status" value="1"/>
</dbReference>
<feature type="transmembrane region" description="Helical" evidence="10">
    <location>
        <begin position="280"/>
        <end position="298"/>
    </location>
</feature>
<dbReference type="PANTHER" id="PTHR19271">
    <property type="entry name" value="CYTOCHROME B"/>
    <property type="match status" value="1"/>
</dbReference>
<keyword evidence="8" id="KW-0408">Iron</keyword>
<feature type="transmembrane region" description="Helical" evidence="10">
    <location>
        <begin position="71"/>
        <end position="93"/>
    </location>
</feature>
<feature type="transmembrane region" description="Helical" evidence="10">
    <location>
        <begin position="218"/>
        <end position="239"/>
    </location>
</feature>
<evidence type="ECO:0000313" key="12">
    <source>
        <dbReference type="EMBL" id="QPC82074.1"/>
    </source>
</evidence>
<keyword evidence="5" id="KW-0479">Metal-binding</keyword>
<evidence type="ECO:0000259" key="11">
    <source>
        <dbReference type="PROSITE" id="PS51002"/>
    </source>
</evidence>
<evidence type="ECO:0000256" key="4">
    <source>
        <dbReference type="ARBA" id="ARBA00022692"/>
    </source>
</evidence>
<evidence type="ECO:0000256" key="1">
    <source>
        <dbReference type="ARBA" id="ARBA00004141"/>
    </source>
</evidence>
<dbReference type="Pfam" id="PF00033">
    <property type="entry name" value="Cytochrome_B"/>
    <property type="match status" value="1"/>
</dbReference>
<comment type="subcellular location">
    <subcellularLocation>
        <location evidence="1">Membrane</location>
        <topology evidence="1">Multi-pass membrane protein</topology>
    </subcellularLocation>
</comment>
<dbReference type="SUPFAM" id="SSF81342">
    <property type="entry name" value="Transmembrane di-heme cytochromes"/>
    <property type="match status" value="1"/>
</dbReference>
<dbReference type="PROSITE" id="PS51002">
    <property type="entry name" value="CYTB_NTER"/>
    <property type="match status" value="1"/>
</dbReference>
<keyword evidence="7 10" id="KW-1133">Transmembrane helix</keyword>
<dbReference type="InterPro" id="IPR016174">
    <property type="entry name" value="Di-haem_cyt_TM"/>
</dbReference>
<name>A0A7S8E828_9CHLR</name>
<dbReference type="RefSeq" id="WP_195170143.1">
    <property type="nucleotide sequence ID" value="NZ_CP062983.1"/>
</dbReference>
<organism evidence="12 13">
    <name type="scientific">Phototrophicus methaneseepsis</name>
    <dbReference type="NCBI Taxonomy" id="2710758"/>
    <lineage>
        <taxon>Bacteria</taxon>
        <taxon>Bacillati</taxon>
        <taxon>Chloroflexota</taxon>
        <taxon>Candidatus Thermofontia</taxon>
        <taxon>Phototrophicales</taxon>
        <taxon>Phototrophicaceae</taxon>
        <taxon>Phototrophicus</taxon>
    </lineage>
</organism>
<dbReference type="GO" id="GO:0046872">
    <property type="term" value="F:metal ion binding"/>
    <property type="evidence" value="ECO:0007669"/>
    <property type="project" value="UniProtKB-KW"/>
</dbReference>
<keyword evidence="13" id="KW-1185">Reference proteome</keyword>
<evidence type="ECO:0000313" key="13">
    <source>
        <dbReference type="Proteomes" id="UP000594468"/>
    </source>
</evidence>
<dbReference type="Gene3D" id="1.20.810.10">
    <property type="entry name" value="Cytochrome Bc1 Complex, Chain C"/>
    <property type="match status" value="1"/>
</dbReference>
<dbReference type="InterPro" id="IPR036150">
    <property type="entry name" value="Cyt_b/b6_C_sf"/>
</dbReference>
<dbReference type="Proteomes" id="UP000594468">
    <property type="component" value="Chromosome"/>
</dbReference>
<evidence type="ECO:0000256" key="5">
    <source>
        <dbReference type="ARBA" id="ARBA00022723"/>
    </source>
</evidence>
<evidence type="ECO:0000256" key="6">
    <source>
        <dbReference type="ARBA" id="ARBA00022982"/>
    </source>
</evidence>
<keyword evidence="9 10" id="KW-0472">Membrane</keyword>
<accession>A0A7S8E828</accession>
<keyword evidence="4 10" id="KW-0812">Transmembrane</keyword>
<dbReference type="GO" id="GO:0009055">
    <property type="term" value="F:electron transfer activity"/>
    <property type="evidence" value="ECO:0007669"/>
    <property type="project" value="InterPro"/>
</dbReference>
<evidence type="ECO:0000256" key="7">
    <source>
        <dbReference type="ARBA" id="ARBA00022989"/>
    </source>
</evidence>
<dbReference type="AlphaFoldDB" id="A0A7S8E828"/>
<evidence type="ECO:0000256" key="2">
    <source>
        <dbReference type="ARBA" id="ARBA00022448"/>
    </source>
</evidence>
<protein>
    <submittedName>
        <fullName evidence="12">Cytochrome bc complex cytochrome b subunit</fullName>
    </submittedName>
</protein>
<feature type="transmembrane region" description="Helical" evidence="10">
    <location>
        <begin position="367"/>
        <end position="387"/>
    </location>
</feature>
<sequence>MRKAMAEGINETVERITVGMNIQDIREALRGEPPSRRPNPRLQPHADGFWLHMRPGYYHRDVTGVYPTFRLGWLSTYFVVFETITGVLLMGWYTPSPQIAYGNMLSILNNVPLGQFMRDMHRLGAEAMVIIVALHMMRTWITGSYKKPRQFTWFTGLILLVLTGLLSFTGYLLPWDQLSLWAVTIGASMTEATPVIGEQVNLIFRGAPELGANGLLRFYLVHVLLLPLILYIFVGVHYYKVIIHGHSLPPQLENIGEDTAKRVPLDKRVYYIPDILTNEITWIAVTTLIMTILCIWFYHAPLENHANPQVTPLGTTAPWYFLWIQGALKLGDKFFWGLVFPTAMLGLLAAIPYLDVGPSRRYAHRRWMLSAAMGLISFATILSYMGLPEFAVATAAETEILHDLTKEPAHNAVGAARTIPFDQAVVGMYTTEQFEAVEGQSERDAVAQFEADLRETYNLYTTGQIEALGEGTDPAELTIRETSVYGAMETALSEGHLASGSIPARFSLVPSDAPELAAVLHELKEEIENRSRELPNAWGAIIITPAQGNLRRIDLVISWDTVVVDAGEPEVDENGNPVYVYQTDPVTDETLLDENGEPIIERSVATEHIYLHEDSAYFD</sequence>
<dbReference type="GO" id="GO:0022904">
    <property type="term" value="P:respiratory electron transport chain"/>
    <property type="evidence" value="ECO:0007669"/>
    <property type="project" value="InterPro"/>
</dbReference>
<keyword evidence="6" id="KW-0249">Electron transport</keyword>
<keyword evidence="2" id="KW-0813">Transport</keyword>
<evidence type="ECO:0000256" key="8">
    <source>
        <dbReference type="ARBA" id="ARBA00023004"/>
    </source>
</evidence>
<dbReference type="GO" id="GO:0016020">
    <property type="term" value="C:membrane"/>
    <property type="evidence" value="ECO:0007669"/>
    <property type="project" value="UniProtKB-SubCell"/>
</dbReference>
<dbReference type="Pfam" id="PF00032">
    <property type="entry name" value="Cytochrom_B_C"/>
    <property type="match status" value="1"/>
</dbReference>
<dbReference type="InterPro" id="IPR005798">
    <property type="entry name" value="Cyt_b/b6_C"/>
</dbReference>
<dbReference type="InterPro" id="IPR005797">
    <property type="entry name" value="Cyt_b/b6_N"/>
</dbReference>
<dbReference type="SUPFAM" id="SSF81648">
    <property type="entry name" value="a domain/subunit of cytochrome bc1 complex (Ubiquinol-cytochrome c reductase)"/>
    <property type="match status" value="1"/>
</dbReference>
<evidence type="ECO:0000256" key="3">
    <source>
        <dbReference type="ARBA" id="ARBA00022617"/>
    </source>
</evidence>
<feature type="transmembrane region" description="Helical" evidence="10">
    <location>
        <begin position="123"/>
        <end position="141"/>
    </location>
</feature>
<feature type="transmembrane region" description="Helical" evidence="10">
    <location>
        <begin position="334"/>
        <end position="355"/>
    </location>
</feature>
<dbReference type="InterPro" id="IPR027387">
    <property type="entry name" value="Cytb/b6-like_sf"/>
</dbReference>
<proteinExistence type="predicted"/>
<dbReference type="KEGG" id="pmet:G4Y79_20690"/>
<reference evidence="12 13" key="1">
    <citation type="submission" date="2020-02" db="EMBL/GenBank/DDBJ databases">
        <authorList>
            <person name="Zheng R.K."/>
            <person name="Sun C.M."/>
        </authorList>
    </citation>
    <scope>NUCLEOTIDE SEQUENCE [LARGE SCALE GENOMIC DNA]</scope>
    <source>
        <strain evidence="13">rifampicinis</strain>
    </source>
</reference>
<dbReference type="GO" id="GO:0016491">
    <property type="term" value="F:oxidoreductase activity"/>
    <property type="evidence" value="ECO:0007669"/>
    <property type="project" value="InterPro"/>
</dbReference>
<evidence type="ECO:0000256" key="10">
    <source>
        <dbReference type="SAM" id="Phobius"/>
    </source>
</evidence>